<dbReference type="PANTHER" id="PTHR43547:SF2">
    <property type="entry name" value="HYBRID SIGNAL TRANSDUCTION HISTIDINE KINASE C"/>
    <property type="match status" value="1"/>
</dbReference>
<dbReference type="Proteomes" id="UP001596161">
    <property type="component" value="Unassembled WGS sequence"/>
</dbReference>
<dbReference type="RefSeq" id="WP_378018753.1">
    <property type="nucleotide sequence ID" value="NZ_JBHSKT010000018.1"/>
</dbReference>
<reference evidence="4" key="1">
    <citation type="journal article" date="2019" name="Int. J. Syst. Evol. Microbiol.">
        <title>The Global Catalogue of Microorganisms (GCM) 10K type strain sequencing project: providing services to taxonomists for standard genome sequencing and annotation.</title>
        <authorList>
            <consortium name="The Broad Institute Genomics Platform"/>
            <consortium name="The Broad Institute Genome Sequencing Center for Infectious Disease"/>
            <person name="Wu L."/>
            <person name="Ma J."/>
        </authorList>
    </citation>
    <scope>NUCLEOTIDE SEQUENCE [LARGE SCALE GENOMIC DNA]</scope>
    <source>
        <strain evidence="4">KACC 12602</strain>
    </source>
</reference>
<evidence type="ECO:0000256" key="1">
    <source>
        <dbReference type="ARBA" id="ARBA00022553"/>
    </source>
</evidence>
<dbReference type="EMBL" id="JBHSKT010000018">
    <property type="protein sequence ID" value="MFC5272394.1"/>
    <property type="molecule type" value="Genomic_DNA"/>
</dbReference>
<comment type="caution">
    <text evidence="3">The sequence shown here is derived from an EMBL/GenBank/DDBJ whole genome shotgun (WGS) entry which is preliminary data.</text>
</comment>
<feature type="chain" id="PRO_5045810237" evidence="2">
    <location>
        <begin position="26"/>
        <end position="372"/>
    </location>
</feature>
<evidence type="ECO:0000256" key="2">
    <source>
        <dbReference type="SAM" id="SignalP"/>
    </source>
</evidence>
<sequence length="372" mass="41716">MKKANLQALTYPLLFLFFIIASCNGQVKAPHENARENAPKTAAAIQTKIRKIPGINKAGNVHCGLQDKDGNMWFGTTGQGIYRYDGSSFTNFTVKDGLSSNIIYSILEDKTGIIWIGTDIGIVCRYDGKSFTPISLPSGDGQDLLPNALPTNNPRVKNPVNCIYQVKNGRLWFGTHKGVYQYNGKSFTRFPQKEVVANENNLRLEATYNILEDRNGNMWFSTWFEGLIRYNGKVITNFKPNNEVWFSGLLEDKNGNIWIGRRDKGVVRYDGKTFTNVVQHGILDSCGVDAMLQDKAGNIWISTEFGKITERETKGGLWRYDGKTFKNFTTKDGLPENAAFCLVEDKAGNLWVGTRGMGLCRFDGKKFTSFSE</sequence>
<dbReference type="PROSITE" id="PS51257">
    <property type="entry name" value="PROKAR_LIPOPROTEIN"/>
    <property type="match status" value="1"/>
</dbReference>
<keyword evidence="4" id="KW-1185">Reference proteome</keyword>
<dbReference type="SUPFAM" id="SSF63829">
    <property type="entry name" value="Calcium-dependent phosphotriesterase"/>
    <property type="match status" value="2"/>
</dbReference>
<accession>A0ABW0EDJ4</accession>
<name>A0ABW0EDJ4_9BACT</name>
<protein>
    <submittedName>
        <fullName evidence="3">Two-component regulator propeller domain-containing protein</fullName>
    </submittedName>
</protein>
<evidence type="ECO:0000313" key="3">
    <source>
        <dbReference type="EMBL" id="MFC5272394.1"/>
    </source>
</evidence>
<dbReference type="PANTHER" id="PTHR43547">
    <property type="entry name" value="TWO-COMPONENT HISTIDINE KINASE"/>
    <property type="match status" value="1"/>
</dbReference>
<proteinExistence type="predicted"/>
<keyword evidence="1" id="KW-0597">Phosphoprotein</keyword>
<gene>
    <name evidence="3" type="ORF">ACFPIB_17390</name>
</gene>
<keyword evidence="2" id="KW-0732">Signal</keyword>
<dbReference type="InterPro" id="IPR015943">
    <property type="entry name" value="WD40/YVTN_repeat-like_dom_sf"/>
</dbReference>
<feature type="signal peptide" evidence="2">
    <location>
        <begin position="1"/>
        <end position="25"/>
    </location>
</feature>
<evidence type="ECO:0000313" key="4">
    <source>
        <dbReference type="Proteomes" id="UP001596161"/>
    </source>
</evidence>
<dbReference type="Pfam" id="PF07494">
    <property type="entry name" value="Reg_prop"/>
    <property type="match status" value="7"/>
</dbReference>
<dbReference type="Gene3D" id="2.130.10.10">
    <property type="entry name" value="YVTN repeat-like/Quinoprotein amine dehydrogenase"/>
    <property type="match status" value="4"/>
</dbReference>
<organism evidence="3 4">
    <name type="scientific">Adhaeribacter terreus</name>
    <dbReference type="NCBI Taxonomy" id="529703"/>
    <lineage>
        <taxon>Bacteria</taxon>
        <taxon>Pseudomonadati</taxon>
        <taxon>Bacteroidota</taxon>
        <taxon>Cytophagia</taxon>
        <taxon>Cytophagales</taxon>
        <taxon>Hymenobacteraceae</taxon>
        <taxon>Adhaeribacter</taxon>
    </lineage>
</organism>
<dbReference type="InterPro" id="IPR011110">
    <property type="entry name" value="Reg_prop"/>
</dbReference>